<protein>
    <submittedName>
        <fullName evidence="1">GxxExxY protein</fullName>
    </submittedName>
</protein>
<reference evidence="1 2" key="1">
    <citation type="submission" date="2018-05" db="EMBL/GenBank/DDBJ databases">
        <title>Integrated omic analyses show evidence that a Ca. Accumulibacter phosphatis strain performs denitrification under micro-aerobic conditions.</title>
        <authorList>
            <person name="Camejo P.Y."/>
            <person name="Katherine M.D."/>
            <person name="Daniel N.R."/>
        </authorList>
    </citation>
    <scope>NUCLEOTIDE SEQUENCE [LARGE SCALE GENOMIC DNA]</scope>
    <source>
        <strain evidence="1">UW-LDO-IC</strain>
    </source>
</reference>
<dbReference type="Proteomes" id="UP000253831">
    <property type="component" value="Unassembled WGS sequence"/>
</dbReference>
<proteinExistence type="predicted"/>
<dbReference type="InterPro" id="IPR026350">
    <property type="entry name" value="GxxExxY"/>
</dbReference>
<organism evidence="1 2">
    <name type="scientific">Candidatus Accumulibacter meliphilus</name>
    <dbReference type="NCBI Taxonomy" id="2211374"/>
    <lineage>
        <taxon>Bacteria</taxon>
        <taxon>Pseudomonadati</taxon>
        <taxon>Pseudomonadota</taxon>
        <taxon>Betaproteobacteria</taxon>
        <taxon>Candidatus Accumulibacter</taxon>
    </lineage>
</organism>
<gene>
    <name evidence="1" type="ORF">DVS81_07520</name>
</gene>
<accession>A0A369XP30</accession>
<evidence type="ECO:0000313" key="2">
    <source>
        <dbReference type="Proteomes" id="UP000253831"/>
    </source>
</evidence>
<evidence type="ECO:0000313" key="1">
    <source>
        <dbReference type="EMBL" id="RDE51155.1"/>
    </source>
</evidence>
<comment type="caution">
    <text evidence="1">The sequence shown here is derived from an EMBL/GenBank/DDBJ whole genome shotgun (WGS) entry which is preliminary data.</text>
</comment>
<sequence>MSGDEQSFAIIGAAMSVHRELGHGFLEAVYQEALAVEFMKCAVPFAREVELPIRYRGQRLNTGYRADFLCFDEVIVEVKALERLTTREESQVINYLKASGRARGLLLNFGGRSLEHKRLVWTHSPARAGHAEG</sequence>
<dbReference type="AlphaFoldDB" id="A0A369XP30"/>
<dbReference type="Pfam" id="PF13366">
    <property type="entry name" value="PDDEXK_3"/>
    <property type="match status" value="1"/>
</dbReference>
<name>A0A369XP30_9PROT</name>
<dbReference type="EMBL" id="QPGA01000010">
    <property type="protein sequence ID" value="RDE51155.1"/>
    <property type="molecule type" value="Genomic_DNA"/>
</dbReference>
<dbReference type="NCBIfam" id="TIGR04256">
    <property type="entry name" value="GxxExxY"/>
    <property type="match status" value="1"/>
</dbReference>